<dbReference type="PROSITE" id="PS01124">
    <property type="entry name" value="HTH_ARAC_FAMILY_2"/>
    <property type="match status" value="1"/>
</dbReference>
<dbReference type="Gene3D" id="1.10.10.60">
    <property type="entry name" value="Homeodomain-like"/>
    <property type="match status" value="1"/>
</dbReference>
<dbReference type="PANTHER" id="PTHR43280:SF32">
    <property type="entry name" value="TRANSCRIPTIONAL REGULATORY PROTEIN"/>
    <property type="match status" value="1"/>
</dbReference>
<dbReference type="EMBL" id="CP042437">
    <property type="protein sequence ID" value="QEC78904.1"/>
    <property type="molecule type" value="Genomic_DNA"/>
</dbReference>
<dbReference type="KEGG" id="mgk:FSB76_24235"/>
<dbReference type="AlphaFoldDB" id="A0A5B8W4W5"/>
<dbReference type="SUPFAM" id="SSF51215">
    <property type="entry name" value="Regulatory protein AraC"/>
    <property type="match status" value="1"/>
</dbReference>
<dbReference type="SUPFAM" id="SSF46689">
    <property type="entry name" value="Homeodomain-like"/>
    <property type="match status" value="1"/>
</dbReference>
<dbReference type="Pfam" id="PF02311">
    <property type="entry name" value="AraC_binding"/>
    <property type="match status" value="1"/>
</dbReference>
<keyword evidence="3" id="KW-0804">Transcription</keyword>
<dbReference type="InterPro" id="IPR018060">
    <property type="entry name" value="HTH_AraC"/>
</dbReference>
<evidence type="ECO:0000313" key="6">
    <source>
        <dbReference type="Proteomes" id="UP000321362"/>
    </source>
</evidence>
<evidence type="ECO:0000256" key="1">
    <source>
        <dbReference type="ARBA" id="ARBA00023015"/>
    </source>
</evidence>
<sequence>MPATIKKYEFKEGLPHEFEILDLETLFNFASDKLTAPHRTGFYHIIWFESGEADHLVDFNPVHVSANTILFLNKDIVHRFDPTGNFAGKMILFTDGFYCRNEQDAKFLKSSVLFNTILGTTQIHIEGKLIEVLNELVGLMNEEAEKGKDSRQSEIIQNFLHNFLLLAEREQNNQPANETAKGSDYDLVLLFKDLLEHGFLQRRLISDYAREMFVTEKRLNQATSKILGKTAKDVTDDRMVLEAKRLLSHTSKSVKEISYGLGFEEPTNFIKYFRKHNGLTPIEFREKYAIE</sequence>
<dbReference type="InterPro" id="IPR020449">
    <property type="entry name" value="Tscrpt_reg_AraC-type_HTH"/>
</dbReference>
<proteinExistence type="predicted"/>
<dbReference type="Pfam" id="PF12833">
    <property type="entry name" value="HTH_18"/>
    <property type="match status" value="1"/>
</dbReference>
<evidence type="ECO:0000259" key="4">
    <source>
        <dbReference type="PROSITE" id="PS01124"/>
    </source>
</evidence>
<dbReference type="InterPro" id="IPR009057">
    <property type="entry name" value="Homeodomain-like_sf"/>
</dbReference>
<gene>
    <name evidence="5" type="ORF">FSB76_24235</name>
</gene>
<dbReference type="GO" id="GO:0003700">
    <property type="term" value="F:DNA-binding transcription factor activity"/>
    <property type="evidence" value="ECO:0007669"/>
    <property type="project" value="InterPro"/>
</dbReference>
<dbReference type="InterPro" id="IPR003313">
    <property type="entry name" value="AraC-bd"/>
</dbReference>
<keyword evidence="1" id="KW-0805">Transcription regulation</keyword>
<dbReference type="PRINTS" id="PR00032">
    <property type="entry name" value="HTHARAC"/>
</dbReference>
<protein>
    <submittedName>
        <fullName evidence="5">Helix-turn-helix domain-containing protein</fullName>
    </submittedName>
</protein>
<dbReference type="PANTHER" id="PTHR43280">
    <property type="entry name" value="ARAC-FAMILY TRANSCRIPTIONAL REGULATOR"/>
    <property type="match status" value="1"/>
</dbReference>
<feature type="domain" description="HTH araC/xylS-type" evidence="4">
    <location>
        <begin position="185"/>
        <end position="287"/>
    </location>
</feature>
<keyword evidence="6" id="KW-1185">Reference proteome</keyword>
<dbReference type="InterPro" id="IPR037923">
    <property type="entry name" value="HTH-like"/>
</dbReference>
<dbReference type="OrthoDB" id="2585681at2"/>
<evidence type="ECO:0000256" key="3">
    <source>
        <dbReference type="ARBA" id="ARBA00023163"/>
    </source>
</evidence>
<dbReference type="Proteomes" id="UP000321362">
    <property type="component" value="Chromosome"/>
</dbReference>
<dbReference type="SMART" id="SM00342">
    <property type="entry name" value="HTH_ARAC"/>
    <property type="match status" value="1"/>
</dbReference>
<evidence type="ECO:0000256" key="2">
    <source>
        <dbReference type="ARBA" id="ARBA00023125"/>
    </source>
</evidence>
<evidence type="ECO:0000313" key="5">
    <source>
        <dbReference type="EMBL" id="QEC78904.1"/>
    </source>
</evidence>
<reference evidence="5 6" key="1">
    <citation type="journal article" date="2013" name="J. Microbiol.">
        <title>Mucilaginibacter ginsenosidivorax sp. nov., with ginsenoside converting activity isolated from sediment.</title>
        <authorList>
            <person name="Kim J.K."/>
            <person name="Choi T.E."/>
            <person name="Liu Q.M."/>
            <person name="Park H.Y."/>
            <person name="Yi T.H."/>
            <person name="Yoon M.H."/>
            <person name="Kim S.C."/>
            <person name="Im W.T."/>
        </authorList>
    </citation>
    <scope>NUCLEOTIDE SEQUENCE [LARGE SCALE GENOMIC DNA]</scope>
    <source>
        <strain evidence="5 6">KHI28</strain>
    </source>
</reference>
<accession>A0A5B8W4W5</accession>
<keyword evidence="2" id="KW-0238">DNA-binding</keyword>
<organism evidence="5 6">
    <name type="scientific">Mucilaginibacter ginsenosidivorax</name>
    <dbReference type="NCBI Taxonomy" id="862126"/>
    <lineage>
        <taxon>Bacteria</taxon>
        <taxon>Pseudomonadati</taxon>
        <taxon>Bacteroidota</taxon>
        <taxon>Sphingobacteriia</taxon>
        <taxon>Sphingobacteriales</taxon>
        <taxon>Sphingobacteriaceae</taxon>
        <taxon>Mucilaginibacter</taxon>
    </lineage>
</organism>
<dbReference type="RefSeq" id="WP_147057993.1">
    <property type="nucleotide sequence ID" value="NZ_CP042437.1"/>
</dbReference>
<dbReference type="GO" id="GO:0043565">
    <property type="term" value="F:sequence-specific DNA binding"/>
    <property type="evidence" value="ECO:0007669"/>
    <property type="project" value="InterPro"/>
</dbReference>
<name>A0A5B8W4W5_9SPHI</name>